<dbReference type="PANTHER" id="PTHR30246">
    <property type="entry name" value="2-KETO-3-DEOXY-6-PHOSPHOGLUCONATE ALDOLASE"/>
    <property type="match status" value="1"/>
</dbReference>
<dbReference type="STRING" id="262898.GA0070564_11211"/>
<dbReference type="SUPFAM" id="SSF51569">
    <property type="entry name" value="Aldolase"/>
    <property type="match status" value="1"/>
</dbReference>
<evidence type="ECO:0000313" key="7">
    <source>
        <dbReference type="Proteomes" id="UP000199504"/>
    </source>
</evidence>
<reference evidence="7" key="1">
    <citation type="submission" date="2016-06" db="EMBL/GenBank/DDBJ databases">
        <authorList>
            <person name="Varghese N."/>
            <person name="Submissions Spin"/>
        </authorList>
    </citation>
    <scope>NUCLEOTIDE SEQUENCE [LARGE SCALE GENOMIC DNA]</scope>
    <source>
        <strain evidence="7">DSM 44830</strain>
    </source>
</reference>
<comment type="similarity">
    <text evidence="2">Belongs to the KHG/KDPG aldolase family.</text>
</comment>
<gene>
    <name evidence="6" type="ORF">GA0070564_11211</name>
</gene>
<evidence type="ECO:0000256" key="4">
    <source>
        <dbReference type="ARBA" id="ARBA00023239"/>
    </source>
</evidence>
<evidence type="ECO:0000313" key="6">
    <source>
        <dbReference type="EMBL" id="SCF45709.1"/>
    </source>
</evidence>
<dbReference type="NCBIfam" id="TIGR01182">
    <property type="entry name" value="eda"/>
    <property type="match status" value="1"/>
</dbReference>
<proteinExistence type="inferred from homology"/>
<dbReference type="GO" id="GO:0016829">
    <property type="term" value="F:lyase activity"/>
    <property type="evidence" value="ECO:0007669"/>
    <property type="project" value="UniProtKB-KW"/>
</dbReference>
<evidence type="ECO:0000256" key="3">
    <source>
        <dbReference type="ARBA" id="ARBA00011233"/>
    </source>
</evidence>
<dbReference type="PANTHER" id="PTHR30246:SF1">
    <property type="entry name" value="2-DEHYDRO-3-DEOXY-6-PHOSPHOGALACTONATE ALDOLASE-RELATED"/>
    <property type="match status" value="1"/>
</dbReference>
<evidence type="ECO:0000256" key="5">
    <source>
        <dbReference type="ARBA" id="ARBA00023277"/>
    </source>
</evidence>
<dbReference type="CDD" id="cd00452">
    <property type="entry name" value="KDPG_aldolase"/>
    <property type="match status" value="1"/>
</dbReference>
<dbReference type="AlphaFoldDB" id="A0A1C5AKI4"/>
<accession>A0A1C5AKI4</accession>
<dbReference type="RefSeq" id="WP_091615261.1">
    <property type="nucleotide sequence ID" value="NZ_FMCX01000012.1"/>
</dbReference>
<comment type="subunit">
    <text evidence="3">Homotrimer.</text>
</comment>
<comment type="pathway">
    <text evidence="1">Carbohydrate acid metabolism.</text>
</comment>
<name>A0A1C5AKI4_9ACTN</name>
<dbReference type="InterPro" id="IPR013785">
    <property type="entry name" value="Aldolase_TIM"/>
</dbReference>
<dbReference type="InterPro" id="IPR031338">
    <property type="entry name" value="KDPG/KHG_AS_2"/>
</dbReference>
<dbReference type="PROSITE" id="PS00160">
    <property type="entry name" value="ALDOLASE_KDPG_KHG_2"/>
    <property type="match status" value="1"/>
</dbReference>
<dbReference type="OrthoDB" id="9805177at2"/>
<evidence type="ECO:0000256" key="2">
    <source>
        <dbReference type="ARBA" id="ARBA00006906"/>
    </source>
</evidence>
<keyword evidence="7" id="KW-1185">Reference proteome</keyword>
<dbReference type="Pfam" id="PF01081">
    <property type="entry name" value="Aldolase"/>
    <property type="match status" value="1"/>
</dbReference>
<dbReference type="InterPro" id="IPR000887">
    <property type="entry name" value="Aldlse_KDPG_KHG"/>
</dbReference>
<dbReference type="EMBL" id="FMCX01000012">
    <property type="protein sequence ID" value="SCF45709.1"/>
    <property type="molecule type" value="Genomic_DNA"/>
</dbReference>
<evidence type="ECO:0000256" key="1">
    <source>
        <dbReference type="ARBA" id="ARBA00004761"/>
    </source>
</evidence>
<dbReference type="Gene3D" id="3.20.20.70">
    <property type="entry name" value="Aldolase class I"/>
    <property type="match status" value="1"/>
</dbReference>
<keyword evidence="5" id="KW-0119">Carbohydrate metabolism</keyword>
<organism evidence="6 7">
    <name type="scientific">Micromonospora mirobrigensis</name>
    <dbReference type="NCBI Taxonomy" id="262898"/>
    <lineage>
        <taxon>Bacteria</taxon>
        <taxon>Bacillati</taxon>
        <taxon>Actinomycetota</taxon>
        <taxon>Actinomycetes</taxon>
        <taxon>Micromonosporales</taxon>
        <taxon>Micromonosporaceae</taxon>
        <taxon>Micromonospora</taxon>
    </lineage>
</organism>
<sequence>MPYEWQTVAEIVRRRVVGIIRTDSAAEAVRVADALVCGGLSVVEVSLTTPGGLDAVRELATRAGATVGAGTVIDAASARLSILAGARFLVSPTVVPEVIATGRRYGVPTLAGAQSPTEAMAAVEAGAALVKLFPAGHLGPGYLKAVRAALPQVGFVPTGGVNSQNVADWLAAGAVAVGVGGALTTGADDEITVRAIELLGNVSKVFSPELPAPHPLGKEQ</sequence>
<protein>
    <submittedName>
        <fullName evidence="6">2-dehydro-3-deoxyphosphogluconate aldolase / (4S)-4-hydroxy-2-oxoglutarate aldolase</fullName>
    </submittedName>
</protein>
<keyword evidence="4" id="KW-0456">Lyase</keyword>
<dbReference type="Proteomes" id="UP000199504">
    <property type="component" value="Unassembled WGS sequence"/>
</dbReference>